<dbReference type="InterPro" id="IPR000953">
    <property type="entry name" value="Chromo/chromo_shadow_dom"/>
</dbReference>
<dbReference type="AlphaFoldDB" id="A0A5D3CHI3"/>
<name>A0A5D3CHI3_CUCMM</name>
<accession>A0A5D3CHI3</accession>
<proteinExistence type="predicted"/>
<organism evidence="2 3">
    <name type="scientific">Cucumis melo var. makuwa</name>
    <name type="common">Oriental melon</name>
    <dbReference type="NCBI Taxonomy" id="1194695"/>
    <lineage>
        <taxon>Eukaryota</taxon>
        <taxon>Viridiplantae</taxon>
        <taxon>Streptophyta</taxon>
        <taxon>Embryophyta</taxon>
        <taxon>Tracheophyta</taxon>
        <taxon>Spermatophyta</taxon>
        <taxon>Magnoliopsida</taxon>
        <taxon>eudicotyledons</taxon>
        <taxon>Gunneridae</taxon>
        <taxon>Pentapetalae</taxon>
        <taxon>rosids</taxon>
        <taxon>fabids</taxon>
        <taxon>Cucurbitales</taxon>
        <taxon>Cucurbitaceae</taxon>
        <taxon>Benincaseae</taxon>
        <taxon>Cucumis</taxon>
    </lineage>
</organism>
<evidence type="ECO:0000313" key="2">
    <source>
        <dbReference type="EMBL" id="TYK10830.1"/>
    </source>
</evidence>
<evidence type="ECO:0000313" key="3">
    <source>
        <dbReference type="Proteomes" id="UP000321947"/>
    </source>
</evidence>
<dbReference type="Proteomes" id="UP000321947">
    <property type="component" value="Unassembled WGS sequence"/>
</dbReference>
<dbReference type="PANTHER" id="PTHR33223">
    <property type="entry name" value="CCHC-TYPE DOMAIN-CONTAINING PROTEIN"/>
    <property type="match status" value="1"/>
</dbReference>
<dbReference type="PROSITE" id="PS50013">
    <property type="entry name" value="CHROMO_2"/>
    <property type="match status" value="1"/>
</dbReference>
<dbReference type="SUPFAM" id="SSF54160">
    <property type="entry name" value="Chromo domain-like"/>
    <property type="match status" value="1"/>
</dbReference>
<evidence type="ECO:0000259" key="1">
    <source>
        <dbReference type="PROSITE" id="PS50013"/>
    </source>
</evidence>
<protein>
    <submittedName>
        <fullName evidence="2">Transposon Tf2-1 polyprotein isoform X1</fullName>
    </submittedName>
</protein>
<feature type="domain" description="Chromo" evidence="1">
    <location>
        <begin position="294"/>
        <end position="337"/>
    </location>
</feature>
<dbReference type="Gene3D" id="2.40.50.40">
    <property type="match status" value="1"/>
</dbReference>
<dbReference type="PANTHER" id="PTHR33223:SF6">
    <property type="entry name" value="CCHC-TYPE DOMAIN-CONTAINING PROTEIN"/>
    <property type="match status" value="1"/>
</dbReference>
<gene>
    <name evidence="2" type="ORF">E5676_scaffold332G001490</name>
</gene>
<dbReference type="EMBL" id="SSTD01011064">
    <property type="protein sequence ID" value="TYK10830.1"/>
    <property type="molecule type" value="Genomic_DNA"/>
</dbReference>
<comment type="caution">
    <text evidence="2">The sequence shown here is derived from an EMBL/GenBank/DDBJ whole genome shotgun (WGS) entry which is preliminary data.</text>
</comment>
<sequence>MAKKAEERFEVIEQEIINIQTELQRIPILEAKITKHLEKIDSQNEQIQHQQQLILKYIEGMMKERSITHESDGSSSKMKTKMAELIDEVNGNEKDGEEKNNDRSKFKKIEMPVFNGEDPDAWLFRADRYFQIHRLTDYEKMIVATISFEGPALNWYRVQEERDNFKNWLDLKERLLIRFRSVREGLICGQFLRIRQESSMEEYRNQFDKLMAPVSDLPDRVIEETFMNGLLPWIKAEVEFCRPVGLAEMMLLAQLTKNWEIIRNEANLKSYNGGEHQTESAETPYLIENHEWRADPEEVYGYMKNKIAGWDVLIKWKGLSRNEATWEDYDEIQQKFP</sequence>
<dbReference type="InterPro" id="IPR016197">
    <property type="entry name" value="Chromo-like_dom_sf"/>
</dbReference>
<dbReference type="Pfam" id="PF03732">
    <property type="entry name" value="Retrotrans_gag"/>
    <property type="match status" value="1"/>
</dbReference>
<reference evidence="2 3" key="1">
    <citation type="submission" date="2019-08" db="EMBL/GenBank/DDBJ databases">
        <title>Draft genome sequences of two oriental melons (Cucumis melo L. var makuwa).</title>
        <authorList>
            <person name="Kwon S.-Y."/>
        </authorList>
    </citation>
    <scope>NUCLEOTIDE SEQUENCE [LARGE SCALE GENOMIC DNA]</scope>
    <source>
        <strain evidence="3">cv. Chang Bougi</strain>
        <tissue evidence="2">Leaf</tissue>
    </source>
</reference>
<dbReference type="InterPro" id="IPR005162">
    <property type="entry name" value="Retrotrans_gag_dom"/>
</dbReference>